<proteinExistence type="predicted"/>
<protein>
    <submittedName>
        <fullName evidence="2">Uncharacterized protein</fullName>
    </submittedName>
</protein>
<reference evidence="3" key="1">
    <citation type="journal article" date="2016" name="Nat. Biotechnol.">
        <title>Sequencing wild and cultivated cassava and related species reveals extensive interspecific hybridization and genetic diversity.</title>
        <authorList>
            <person name="Bredeson J.V."/>
            <person name="Lyons J.B."/>
            <person name="Prochnik S.E."/>
            <person name="Wu G.A."/>
            <person name="Ha C.M."/>
            <person name="Edsinger-Gonzales E."/>
            <person name="Grimwood J."/>
            <person name="Schmutz J."/>
            <person name="Rabbi I.Y."/>
            <person name="Egesi C."/>
            <person name="Nauluvula P."/>
            <person name="Lebot V."/>
            <person name="Ndunguru J."/>
            <person name="Mkamilo G."/>
            <person name="Bart R.S."/>
            <person name="Setter T.L."/>
            <person name="Gleadow R.M."/>
            <person name="Kulakow P."/>
            <person name="Ferguson M.E."/>
            <person name="Rounsley S."/>
            <person name="Rokhsar D.S."/>
        </authorList>
    </citation>
    <scope>NUCLEOTIDE SEQUENCE [LARGE SCALE GENOMIC DNA]</scope>
    <source>
        <strain evidence="3">cv. AM560-2</strain>
    </source>
</reference>
<feature type="transmembrane region" description="Helical" evidence="1">
    <location>
        <begin position="239"/>
        <end position="265"/>
    </location>
</feature>
<dbReference type="PANTHER" id="PTHR37172:SF3">
    <property type="entry name" value="TRANSMEMBRANE PROTEIN"/>
    <property type="match status" value="1"/>
</dbReference>
<feature type="transmembrane region" description="Helical" evidence="1">
    <location>
        <begin position="25"/>
        <end position="51"/>
    </location>
</feature>
<accession>A0A2C9VS24</accession>
<dbReference type="Gramene" id="Manes.05G004200.1.v8.1">
    <property type="protein sequence ID" value="Manes.05G004200.1.v8.1.CDS.1"/>
    <property type="gene ID" value="Manes.05G004200.v8.1"/>
</dbReference>
<feature type="transmembrane region" description="Helical" evidence="1">
    <location>
        <begin position="115"/>
        <end position="133"/>
    </location>
</feature>
<comment type="caution">
    <text evidence="2">The sequence shown here is derived from an EMBL/GenBank/DDBJ whole genome shotgun (WGS) entry which is preliminary data.</text>
</comment>
<evidence type="ECO:0000313" key="2">
    <source>
        <dbReference type="EMBL" id="OAY48769.1"/>
    </source>
</evidence>
<dbReference type="OMA" id="LRIAWII"/>
<sequence length="286" mass="32339">MVWQQINWRHKAQNLYAISAEPFQVLTITILSILLPLSFLLLARLSCYSYLLSIRSGPTPPFSSLLFSLFLYANPLLLYFLVSILSVATLLHGLTARVTLLSESPPGDQLYRPRLCTAWILLCTLQVCVGLGIEGSIAADIDGHTFDVKRSLLNRVIFFVGLHETMLHWCRTVVKQVVDDTLFGVTRAESWFQRVAMAASFGILWWLKLRDEVECLVIVAEAKRDMLVGIGMADMLGWWLYYLTVTIGLVRVVKGLMWIMMVLLYRGLRRNPQGSSPDPCGNEDKV</sequence>
<dbReference type="Proteomes" id="UP000091857">
    <property type="component" value="Chromosome 5"/>
</dbReference>
<evidence type="ECO:0000313" key="3">
    <source>
        <dbReference type="Proteomes" id="UP000091857"/>
    </source>
</evidence>
<keyword evidence="3" id="KW-1185">Reference proteome</keyword>
<feature type="transmembrane region" description="Helical" evidence="1">
    <location>
        <begin position="71"/>
        <end position="94"/>
    </location>
</feature>
<keyword evidence="1" id="KW-1133">Transmembrane helix</keyword>
<evidence type="ECO:0000256" key="1">
    <source>
        <dbReference type="SAM" id="Phobius"/>
    </source>
</evidence>
<organism evidence="2 3">
    <name type="scientific">Manihot esculenta</name>
    <name type="common">Cassava</name>
    <name type="synonym">Jatropha manihot</name>
    <dbReference type="NCBI Taxonomy" id="3983"/>
    <lineage>
        <taxon>Eukaryota</taxon>
        <taxon>Viridiplantae</taxon>
        <taxon>Streptophyta</taxon>
        <taxon>Embryophyta</taxon>
        <taxon>Tracheophyta</taxon>
        <taxon>Spermatophyta</taxon>
        <taxon>Magnoliopsida</taxon>
        <taxon>eudicotyledons</taxon>
        <taxon>Gunneridae</taxon>
        <taxon>Pentapetalae</taxon>
        <taxon>rosids</taxon>
        <taxon>fabids</taxon>
        <taxon>Malpighiales</taxon>
        <taxon>Euphorbiaceae</taxon>
        <taxon>Crotonoideae</taxon>
        <taxon>Manihoteae</taxon>
        <taxon>Manihot</taxon>
    </lineage>
</organism>
<dbReference type="AlphaFoldDB" id="A0A2C9VS24"/>
<dbReference type="PANTHER" id="PTHR37172">
    <property type="entry name" value="TRANSMEMBRANE PROTEIN"/>
    <property type="match status" value="1"/>
</dbReference>
<dbReference type="EMBL" id="CM004391">
    <property type="protein sequence ID" value="OAY48769.1"/>
    <property type="molecule type" value="Genomic_DNA"/>
</dbReference>
<keyword evidence="1" id="KW-0472">Membrane</keyword>
<name>A0A2C9VS24_MANES</name>
<gene>
    <name evidence="2" type="ORF">MANES_05G004200v8</name>
</gene>
<keyword evidence="1" id="KW-0812">Transmembrane</keyword>
<dbReference type="OrthoDB" id="1913803at2759"/>